<dbReference type="Pfam" id="PF04371">
    <property type="entry name" value="PAD_porph"/>
    <property type="match status" value="1"/>
</dbReference>
<reference evidence="2" key="1">
    <citation type="submission" date="2023-04" db="EMBL/GenBank/DDBJ databases">
        <title>Genome dynamics across the evolutionary transition to endosymbiosis.</title>
        <authorList>
            <person name="Siozios S."/>
            <person name="Nadal-Jimenez P."/>
            <person name="Azagi T."/>
            <person name="Sprong H."/>
            <person name="Frost C.L."/>
            <person name="Parratt S.R."/>
            <person name="Taylor G."/>
            <person name="Brettell L."/>
            <person name="Lew K.C."/>
            <person name="Croft L."/>
            <person name="King K.C."/>
            <person name="Brockhurst M.A."/>
            <person name="Hypsa V."/>
            <person name="Novakova E."/>
            <person name="Darby A.C."/>
            <person name="Hurst G.D.D."/>
        </authorList>
    </citation>
    <scope>NUCLEOTIDE SEQUENCE</scope>
    <source>
        <strain evidence="2">AIh</strain>
    </source>
</reference>
<dbReference type="PANTHER" id="PTHR31377">
    <property type="entry name" value="AGMATINE DEIMINASE-RELATED"/>
    <property type="match status" value="1"/>
</dbReference>
<dbReference type="AlphaFoldDB" id="A0AA95K1H9"/>
<sequence length="335" mass="37785">MYYFPHESQAHTCTWMAFGMSATIWPKHLIASLQQNLADIALAIAQFEPVNLLVTPENYPVAWNLLGSSVNYVEVPLNDIWIRDSGANFVLDKSSGQLVAIDFNFNGWGNKQRHNFDRHVAKIMADYTKSQLIKANINIEGGSIEVNGTGVGIFTESSILNSARNPNCTRQQIEEKLKTYLGLTEIIWLKGIKGYDITDGHIDFYARFIDDNGIIISLENDTYSFDYRVTREHQDRLIAMNKIKNITILNTPQNVRVNRQRYPEFAASYVNYYLCQQAVIMPEFGDQKADKAAIEILTDCFPKRNIVSVNIDTIAIGGGGIHCVTQQQPKTAINP</sequence>
<evidence type="ECO:0000313" key="2">
    <source>
        <dbReference type="EMBL" id="WGL95896.1"/>
    </source>
</evidence>
<dbReference type="GO" id="GO:0009446">
    <property type="term" value="P:putrescine biosynthetic process"/>
    <property type="evidence" value="ECO:0007669"/>
    <property type="project" value="InterPro"/>
</dbReference>
<organism evidence="2 3">
    <name type="scientific">Arsenophonus nasoniae</name>
    <name type="common">son-killer infecting Nasonia vitripennis</name>
    <dbReference type="NCBI Taxonomy" id="638"/>
    <lineage>
        <taxon>Bacteria</taxon>
        <taxon>Pseudomonadati</taxon>
        <taxon>Pseudomonadota</taxon>
        <taxon>Gammaproteobacteria</taxon>
        <taxon>Enterobacterales</taxon>
        <taxon>Morganellaceae</taxon>
        <taxon>Arsenophonus</taxon>
    </lineage>
</organism>
<dbReference type="PANTHER" id="PTHR31377:SF0">
    <property type="entry name" value="AGMATINE DEIMINASE-RELATED"/>
    <property type="match status" value="1"/>
</dbReference>
<dbReference type="Proteomes" id="UP001177597">
    <property type="component" value="Chromosome"/>
</dbReference>
<name>A0AA95K1H9_9GAMM</name>
<dbReference type="SUPFAM" id="SSF55909">
    <property type="entry name" value="Pentein"/>
    <property type="match status" value="1"/>
</dbReference>
<accession>A0AA95K1H9</accession>
<evidence type="ECO:0000256" key="1">
    <source>
        <dbReference type="ARBA" id="ARBA00022801"/>
    </source>
</evidence>
<dbReference type="EMBL" id="CP123498">
    <property type="protein sequence ID" value="WGL95896.1"/>
    <property type="molecule type" value="Genomic_DNA"/>
</dbReference>
<keyword evidence="1" id="KW-0378">Hydrolase</keyword>
<evidence type="ECO:0000313" key="3">
    <source>
        <dbReference type="Proteomes" id="UP001177597"/>
    </source>
</evidence>
<dbReference type="InterPro" id="IPR007466">
    <property type="entry name" value="Peptidyl-Arg-deiminase_porph"/>
</dbReference>
<proteinExistence type="predicted"/>
<dbReference type="Gene3D" id="3.75.10.10">
    <property type="entry name" value="L-arginine/glycine Amidinotransferase, Chain A"/>
    <property type="match status" value="1"/>
</dbReference>
<protein>
    <submittedName>
        <fullName evidence="2">Agmatine deiminase family protein</fullName>
    </submittedName>
</protein>
<dbReference type="GO" id="GO:0004668">
    <property type="term" value="F:protein-arginine deiminase activity"/>
    <property type="evidence" value="ECO:0007669"/>
    <property type="project" value="InterPro"/>
</dbReference>
<gene>
    <name evidence="2" type="ORF">QE207_04730</name>
</gene>
<dbReference type="GO" id="GO:0047632">
    <property type="term" value="F:agmatine deiminase activity"/>
    <property type="evidence" value="ECO:0007669"/>
    <property type="project" value="TreeGrafter"/>
</dbReference>
<dbReference type="RefSeq" id="WP_280629625.1">
    <property type="nucleotide sequence ID" value="NZ_CP123498.1"/>
</dbReference>